<evidence type="ECO:0000313" key="2">
    <source>
        <dbReference type="Proteomes" id="UP000279833"/>
    </source>
</evidence>
<reference evidence="1 2" key="2">
    <citation type="submission" date="2018-11" db="EMBL/GenBank/DDBJ databases">
        <authorList>
            <consortium name="Pathogen Informatics"/>
        </authorList>
    </citation>
    <scope>NUCLEOTIDE SEQUENCE [LARGE SCALE GENOMIC DNA]</scope>
    <source>
        <strain evidence="1">Dakar</strain>
        <strain evidence="2">Dakar, Senegal</strain>
    </source>
</reference>
<organism evidence="3">
    <name type="scientific">Schistosoma curassoni</name>
    <dbReference type="NCBI Taxonomy" id="6186"/>
    <lineage>
        <taxon>Eukaryota</taxon>
        <taxon>Metazoa</taxon>
        <taxon>Spiralia</taxon>
        <taxon>Lophotrochozoa</taxon>
        <taxon>Platyhelminthes</taxon>
        <taxon>Trematoda</taxon>
        <taxon>Digenea</taxon>
        <taxon>Strigeidida</taxon>
        <taxon>Schistosomatoidea</taxon>
        <taxon>Schistosomatidae</taxon>
        <taxon>Schistosoma</taxon>
    </lineage>
</organism>
<gene>
    <name evidence="1" type="ORF">SCUD_LOCUS5021</name>
</gene>
<dbReference type="EMBL" id="UZAK01007437">
    <property type="protein sequence ID" value="VDO92416.1"/>
    <property type="molecule type" value="Genomic_DNA"/>
</dbReference>
<dbReference type="Proteomes" id="UP000279833">
    <property type="component" value="Unassembled WGS sequence"/>
</dbReference>
<accession>A0A183JQN2</accession>
<protein>
    <submittedName>
        <fullName evidence="1 3">Uncharacterized protein</fullName>
    </submittedName>
</protein>
<name>A0A183JQN2_9TREM</name>
<keyword evidence="2" id="KW-1185">Reference proteome</keyword>
<reference evidence="3" key="1">
    <citation type="submission" date="2016-06" db="UniProtKB">
        <authorList>
            <consortium name="WormBaseParasite"/>
        </authorList>
    </citation>
    <scope>IDENTIFICATION</scope>
</reference>
<evidence type="ECO:0000313" key="3">
    <source>
        <dbReference type="WBParaSite" id="SCUD_0000502101-mRNA-1"/>
    </source>
</evidence>
<dbReference type="WBParaSite" id="SCUD_0000502101-mRNA-1">
    <property type="protein sequence ID" value="SCUD_0000502101-mRNA-1"/>
    <property type="gene ID" value="SCUD_0000502101"/>
</dbReference>
<evidence type="ECO:0000313" key="1">
    <source>
        <dbReference type="EMBL" id="VDO92416.1"/>
    </source>
</evidence>
<sequence length="34" mass="4173">MYIYTLNYLSCFIFIILSENYCCKIRFVSIEKQL</sequence>
<dbReference type="AlphaFoldDB" id="A0A183JQN2"/>
<proteinExistence type="predicted"/>